<name>A0A3P7L6M3_DIBLA</name>
<dbReference type="InterPro" id="IPR001394">
    <property type="entry name" value="Peptidase_C19_UCH"/>
</dbReference>
<dbReference type="EC" id="3.4.19.12" evidence="2"/>
<dbReference type="InterPro" id="IPR028889">
    <property type="entry name" value="USP"/>
</dbReference>
<keyword evidence="5" id="KW-1185">Reference proteome</keyword>
<evidence type="ECO:0000313" key="4">
    <source>
        <dbReference type="EMBL" id="VDN13135.1"/>
    </source>
</evidence>
<evidence type="ECO:0000259" key="3">
    <source>
        <dbReference type="PROSITE" id="PS50235"/>
    </source>
</evidence>
<dbReference type="PROSITE" id="PS50235">
    <property type="entry name" value="USP_3"/>
    <property type="match status" value="1"/>
</dbReference>
<proteinExistence type="predicted"/>
<protein>
    <recommendedName>
        <fullName evidence="2">ubiquitinyl hydrolase 1</fullName>
        <ecNumber evidence="2">3.4.19.12</ecNumber>
    </recommendedName>
</protein>
<dbReference type="Proteomes" id="UP000281553">
    <property type="component" value="Unassembled WGS sequence"/>
</dbReference>
<dbReference type="Gene3D" id="3.90.70.10">
    <property type="entry name" value="Cysteine proteinases"/>
    <property type="match status" value="1"/>
</dbReference>
<dbReference type="PROSITE" id="PS00972">
    <property type="entry name" value="USP_1"/>
    <property type="match status" value="1"/>
</dbReference>
<dbReference type="Pfam" id="PF00443">
    <property type="entry name" value="UCH"/>
    <property type="match status" value="1"/>
</dbReference>
<gene>
    <name evidence="4" type="ORF">DILT_LOCUS8966</name>
</gene>
<evidence type="ECO:0000313" key="5">
    <source>
        <dbReference type="Proteomes" id="UP000281553"/>
    </source>
</evidence>
<feature type="domain" description="USP" evidence="3">
    <location>
        <begin position="23"/>
        <end position="200"/>
    </location>
</feature>
<evidence type="ECO:0000256" key="2">
    <source>
        <dbReference type="ARBA" id="ARBA00012759"/>
    </source>
</evidence>
<dbReference type="PANTHER" id="PTHR21646:SF86">
    <property type="entry name" value="UBIQUITIN CARBOXYL-TERMINAL HYDROLASE"/>
    <property type="match status" value="1"/>
</dbReference>
<organism evidence="4 5">
    <name type="scientific">Dibothriocephalus latus</name>
    <name type="common">Fish tapeworm</name>
    <name type="synonym">Diphyllobothrium latum</name>
    <dbReference type="NCBI Taxonomy" id="60516"/>
    <lineage>
        <taxon>Eukaryota</taxon>
        <taxon>Metazoa</taxon>
        <taxon>Spiralia</taxon>
        <taxon>Lophotrochozoa</taxon>
        <taxon>Platyhelminthes</taxon>
        <taxon>Cestoda</taxon>
        <taxon>Eucestoda</taxon>
        <taxon>Diphyllobothriidea</taxon>
        <taxon>Diphyllobothriidae</taxon>
        <taxon>Dibothriocephalus</taxon>
    </lineage>
</organism>
<comment type="catalytic activity">
    <reaction evidence="1">
        <text>Thiol-dependent hydrolysis of ester, thioester, amide, peptide and isopeptide bonds formed by the C-terminal Gly of ubiquitin (a 76-residue protein attached to proteins as an intracellular targeting signal).</text>
        <dbReference type="EC" id="3.4.19.12"/>
    </reaction>
</comment>
<dbReference type="GO" id="GO:0004843">
    <property type="term" value="F:cysteine-type deubiquitinase activity"/>
    <property type="evidence" value="ECO:0007669"/>
    <property type="project" value="UniProtKB-EC"/>
</dbReference>
<dbReference type="InterPro" id="IPR018200">
    <property type="entry name" value="USP_CS"/>
</dbReference>
<dbReference type="AlphaFoldDB" id="A0A3P7L6M3"/>
<dbReference type="SUPFAM" id="SSF54001">
    <property type="entry name" value="Cysteine proteinases"/>
    <property type="match status" value="1"/>
</dbReference>
<dbReference type="OrthoDB" id="73004at2759"/>
<dbReference type="InterPro" id="IPR050185">
    <property type="entry name" value="Ub_carboxyl-term_hydrolase"/>
</dbReference>
<sequence length="200" mass="22036">MPPVYKHDENADNLSSDPPKGLVGLQNLGNTCYMNASLQVLSQCPPLTDLLLCPPPFFRGDPPKLATAYTNLLSELWSSTRPRVAVPNSVLNAIRAVHPIFRGFAQHDSPEFIRAFLNDLHEELKVTAEEDLSIEDDKSRFIHALPIHVINPIIQPAVIVGSGLCKTGENWANGEFVCINAMCLFVYGRNVIRYGAGSQI</sequence>
<accession>A0A3P7L6M3</accession>
<dbReference type="InterPro" id="IPR038765">
    <property type="entry name" value="Papain-like_cys_pep_sf"/>
</dbReference>
<dbReference type="EMBL" id="UYRU01055654">
    <property type="protein sequence ID" value="VDN13135.1"/>
    <property type="molecule type" value="Genomic_DNA"/>
</dbReference>
<reference evidence="4 5" key="1">
    <citation type="submission" date="2018-11" db="EMBL/GenBank/DDBJ databases">
        <authorList>
            <consortium name="Pathogen Informatics"/>
        </authorList>
    </citation>
    <scope>NUCLEOTIDE SEQUENCE [LARGE SCALE GENOMIC DNA]</scope>
</reference>
<dbReference type="GO" id="GO:0016579">
    <property type="term" value="P:protein deubiquitination"/>
    <property type="evidence" value="ECO:0007669"/>
    <property type="project" value="InterPro"/>
</dbReference>
<evidence type="ECO:0000256" key="1">
    <source>
        <dbReference type="ARBA" id="ARBA00000707"/>
    </source>
</evidence>
<dbReference type="PANTHER" id="PTHR21646">
    <property type="entry name" value="UBIQUITIN CARBOXYL-TERMINAL HYDROLASE"/>
    <property type="match status" value="1"/>
</dbReference>